<evidence type="ECO:0000313" key="7">
    <source>
        <dbReference type="EMBL" id="MBA4606902.1"/>
    </source>
</evidence>
<organism evidence="7 8">
    <name type="scientific">Aeromicrobium phoceense</name>
    <dbReference type="NCBI Taxonomy" id="2754045"/>
    <lineage>
        <taxon>Bacteria</taxon>
        <taxon>Bacillati</taxon>
        <taxon>Actinomycetota</taxon>
        <taxon>Actinomycetes</taxon>
        <taxon>Propionibacteriales</taxon>
        <taxon>Nocardioidaceae</taxon>
        <taxon>Aeromicrobium</taxon>
    </lineage>
</organism>
<dbReference type="GO" id="GO:0046872">
    <property type="term" value="F:metal ion binding"/>
    <property type="evidence" value="ECO:0007669"/>
    <property type="project" value="UniProtKB-KW"/>
</dbReference>
<evidence type="ECO:0000256" key="4">
    <source>
        <dbReference type="PIRSR" id="PIRSR601952-3"/>
    </source>
</evidence>
<feature type="binding site" evidence="3">
    <location>
        <position position="340"/>
    </location>
    <ligand>
        <name>Mg(2+)</name>
        <dbReference type="ChEBI" id="CHEBI:18420"/>
    </ligand>
</feature>
<comment type="caution">
    <text evidence="7">The sequence shown here is derived from an EMBL/GenBank/DDBJ whole genome shotgun (WGS) entry which is preliminary data.</text>
</comment>
<dbReference type="NCBIfam" id="NF007810">
    <property type="entry name" value="PRK10518.1"/>
    <property type="match status" value="1"/>
</dbReference>
<dbReference type="CDD" id="cd16012">
    <property type="entry name" value="ALP"/>
    <property type="match status" value="1"/>
</dbReference>
<evidence type="ECO:0000256" key="2">
    <source>
        <dbReference type="PIRSR" id="PIRSR601952-1"/>
    </source>
</evidence>
<feature type="binding site" evidence="3">
    <location>
        <position position="70"/>
    </location>
    <ligand>
        <name>Zn(2+)</name>
        <dbReference type="ChEBI" id="CHEBI:29105"/>
        <label>2</label>
    </ligand>
</feature>
<dbReference type="InterPro" id="IPR001952">
    <property type="entry name" value="Alkaline_phosphatase"/>
</dbReference>
<accession>A0A838XAF8</accession>
<keyword evidence="1" id="KW-0597">Phosphoprotein</keyword>
<evidence type="ECO:0000256" key="1">
    <source>
        <dbReference type="ARBA" id="ARBA00022553"/>
    </source>
</evidence>
<proteinExistence type="inferred from homology"/>
<keyword evidence="4" id="KW-1015">Disulfide bond</keyword>
<dbReference type="Pfam" id="PF00245">
    <property type="entry name" value="Alk_phosphatase"/>
    <property type="match status" value="1"/>
</dbReference>
<feature type="binding site" evidence="3">
    <location>
        <position position="173"/>
    </location>
    <ligand>
        <name>Mg(2+)</name>
        <dbReference type="ChEBI" id="CHEBI:18420"/>
    </ligand>
</feature>
<dbReference type="Proteomes" id="UP000550354">
    <property type="component" value="Unassembled WGS sequence"/>
</dbReference>
<evidence type="ECO:0000256" key="3">
    <source>
        <dbReference type="PIRSR" id="PIRSR601952-2"/>
    </source>
</evidence>
<comment type="cofactor">
    <cofactor evidence="3">
        <name>Mg(2+)</name>
        <dbReference type="ChEBI" id="CHEBI:18420"/>
    </cofactor>
    <text evidence="3">Binds 1 Mg(2+) ion.</text>
</comment>
<feature type="active site" description="Phosphoserine intermediate" evidence="2">
    <location>
        <position position="120"/>
    </location>
</feature>
<sequence>MNLRTSTRSVVVLGTASLLLGGAVVGSVATAERDLSRHGGAARLSGDQTKAVKKAIDGSRPENVILIIGDGMGDSEITSARNYVHGAAGTFPGLDRLPLTGQYTTYSLTKEGKPDYVPDSAATGSAWATGTKTYDNAVSVDIAGKPQKTLLELAKRAGYKTGNVSTAEIQDATPAVQVAHVTARSCYGPAATTKTCPTNAKENGGAGSITEQLLDTRPDVTLGGGAATFAETATAGRWQGRTLREQAQQRGYRLVDDLASLSKVKRADQDQPLLGLFAPGNFPVRWTGPAATADGGKKAPVACTENPARTDSLPGLADLTKKSIELLDQRSRKGFFLQVEGASIDKRNHSSDACGQIGETLDLDESVKVALDYAKKDKNTTVIVTADHAHTSQIVEAGSVTPGATVNLLTQDGQPMTINYATSAAAGSQQHTGSQLRIAAYGPRAANVVGLTDQTDVFFTIRDALRLGKHGGDTAGRPPRDGPPLACQADSSLSDRSQAGSRPRSRHGSSAPNRAMTTRAVTATTRVDATARANVSAVPSAAACGTSRNTRRPSSTPAAVAAMRSFVMSTPVR</sequence>
<evidence type="ECO:0000313" key="8">
    <source>
        <dbReference type="Proteomes" id="UP000550354"/>
    </source>
</evidence>
<keyword evidence="3" id="KW-0460">Magnesium</keyword>
<protein>
    <submittedName>
        <fullName evidence="7">Alkaline phosphatase</fullName>
        <ecNumber evidence="7">3.1.3.1</ecNumber>
    </submittedName>
</protein>
<keyword evidence="7" id="KW-0378">Hydrolase</keyword>
<gene>
    <name evidence="7" type="primary">phoA</name>
    <name evidence="7" type="ORF">H1W00_00240</name>
</gene>
<feature type="binding site" evidence="3">
    <location>
        <position position="349"/>
    </location>
    <ligand>
        <name>Zn(2+)</name>
        <dbReference type="ChEBI" id="CHEBI:29105"/>
        <label>1</label>
    </ligand>
</feature>
<feature type="binding site" evidence="3">
    <location>
        <position position="431"/>
    </location>
    <ligand>
        <name>Zn(2+)</name>
        <dbReference type="ChEBI" id="CHEBI:29105"/>
        <label>2</label>
    </ligand>
</feature>
<keyword evidence="3" id="KW-0862">Zinc</keyword>
<feature type="compositionally biased region" description="Polar residues" evidence="6">
    <location>
        <begin position="489"/>
        <end position="500"/>
    </location>
</feature>
<dbReference type="EMBL" id="JACEOG010000001">
    <property type="protein sequence ID" value="MBA4606902.1"/>
    <property type="molecule type" value="Genomic_DNA"/>
</dbReference>
<feature type="disulfide bond" evidence="4">
    <location>
        <begin position="186"/>
        <end position="196"/>
    </location>
</feature>
<feature type="binding site" evidence="3">
    <location>
        <position position="388"/>
    </location>
    <ligand>
        <name>Zn(2+)</name>
        <dbReference type="ChEBI" id="CHEBI:29105"/>
        <label>2</label>
    </ligand>
</feature>
<comment type="cofactor">
    <cofactor evidence="3">
        <name>Zn(2+)</name>
        <dbReference type="ChEBI" id="CHEBI:29105"/>
    </cofactor>
    <text evidence="3">Binds 2 Zn(2+) ions.</text>
</comment>
<reference evidence="7 8" key="1">
    <citation type="submission" date="2020-07" db="EMBL/GenBank/DDBJ databases">
        <title>Draft genome and description of Aeromicrobium phoceense strain Marseille-Q0843 isolated from healthy skin swab.</title>
        <authorList>
            <person name="Boxberger M."/>
            <person name="La Scola B."/>
        </authorList>
    </citation>
    <scope>NUCLEOTIDE SEQUENCE [LARGE SCALE GENOMIC DNA]</scope>
    <source>
        <strain evidence="7 8">Marseille-Q0843</strain>
    </source>
</reference>
<dbReference type="RefSeq" id="WP_181752572.1">
    <property type="nucleotide sequence ID" value="NZ_JACEOG010000001.1"/>
</dbReference>
<dbReference type="PANTHER" id="PTHR11596:SF5">
    <property type="entry name" value="ALKALINE PHOSPHATASE"/>
    <property type="match status" value="1"/>
</dbReference>
<feature type="binding site" evidence="3">
    <location>
        <position position="171"/>
    </location>
    <ligand>
        <name>Mg(2+)</name>
        <dbReference type="ChEBI" id="CHEBI:18420"/>
    </ligand>
</feature>
<feature type="binding site" evidence="3">
    <location>
        <position position="387"/>
    </location>
    <ligand>
        <name>Zn(2+)</name>
        <dbReference type="ChEBI" id="CHEBI:29105"/>
        <label>2</label>
    </ligand>
</feature>
<feature type="binding site" evidence="3">
    <location>
        <position position="70"/>
    </location>
    <ligand>
        <name>Mg(2+)</name>
        <dbReference type="ChEBI" id="CHEBI:18420"/>
    </ligand>
</feature>
<evidence type="ECO:0000256" key="6">
    <source>
        <dbReference type="SAM" id="MobiDB-lite"/>
    </source>
</evidence>
<feature type="region of interest" description="Disordered" evidence="6">
    <location>
        <begin position="469"/>
        <end position="517"/>
    </location>
</feature>
<dbReference type="PANTHER" id="PTHR11596">
    <property type="entry name" value="ALKALINE PHOSPHATASE"/>
    <property type="match status" value="1"/>
</dbReference>
<dbReference type="SMART" id="SM00098">
    <property type="entry name" value="alkPPc"/>
    <property type="match status" value="1"/>
</dbReference>
<name>A0A838XAF8_9ACTN</name>
<dbReference type="Gene3D" id="3.40.720.10">
    <property type="entry name" value="Alkaline Phosphatase, subunit A"/>
    <property type="match status" value="1"/>
</dbReference>
<feature type="disulfide bond" evidence="4">
    <location>
        <begin position="303"/>
        <end position="354"/>
    </location>
</feature>
<dbReference type="AlphaFoldDB" id="A0A838XAF8"/>
<evidence type="ECO:0000256" key="5">
    <source>
        <dbReference type="RuleBase" id="RU003946"/>
    </source>
</evidence>
<dbReference type="InterPro" id="IPR017850">
    <property type="entry name" value="Alkaline_phosphatase_core_sf"/>
</dbReference>
<comment type="similarity">
    <text evidence="5">Belongs to the alkaline phosphatase family.</text>
</comment>
<dbReference type="PRINTS" id="PR00113">
    <property type="entry name" value="ALKPHPHTASE"/>
</dbReference>
<keyword evidence="3" id="KW-0479">Metal-binding</keyword>
<dbReference type="GO" id="GO:0004035">
    <property type="term" value="F:alkaline phosphatase activity"/>
    <property type="evidence" value="ECO:0007669"/>
    <property type="project" value="UniProtKB-EC"/>
</dbReference>
<dbReference type="SUPFAM" id="SSF53649">
    <property type="entry name" value="Alkaline phosphatase-like"/>
    <property type="match status" value="1"/>
</dbReference>
<dbReference type="EC" id="3.1.3.1" evidence="7"/>
<feature type="binding site" evidence="3">
    <location>
        <position position="345"/>
    </location>
    <ligand>
        <name>Zn(2+)</name>
        <dbReference type="ChEBI" id="CHEBI:29105"/>
        <label>2</label>
    </ligand>
</feature>
<keyword evidence="8" id="KW-1185">Reference proteome</keyword>